<dbReference type="InterPro" id="IPR024079">
    <property type="entry name" value="MetalloPept_cat_dom_sf"/>
</dbReference>
<feature type="non-terminal residue" evidence="2">
    <location>
        <position position="248"/>
    </location>
</feature>
<dbReference type="PROSITE" id="PS51257">
    <property type="entry name" value="PROKAR_LIPOPROTEIN"/>
    <property type="match status" value="1"/>
</dbReference>
<sequence length="248" mass="28697">MKTYLVLVLFLLTGCVAQSNSTKSFYDDTRYKMPPISEDDFPKQDFYYIRTRIVIETAQIQWPETNEKITLKAVTKKKVEDSLLLAEKIYKDVGLKFHVDQYVFMNFQPKINHFWIDATRYSDSLSFYFLLPRADVPFNGLGSGPWGACPWGIILFATANKWTLAHEVGHYFGLLHPFGKIGKEGDCVKDTPVHTSMIGGPNINNIMMYSTFTNKKLPFITAGQIERMQRFLRTKRKLTILKEVPKRF</sequence>
<dbReference type="InterPro" id="IPR008754">
    <property type="entry name" value="Peptidase_M43"/>
</dbReference>
<dbReference type="Gene3D" id="3.40.390.10">
    <property type="entry name" value="Collagenase (Catalytic Domain)"/>
    <property type="match status" value="1"/>
</dbReference>
<evidence type="ECO:0000313" key="2">
    <source>
        <dbReference type="EMBL" id="KKM18810.1"/>
    </source>
</evidence>
<feature type="domain" description="Peptidase M43 pregnancy-associated plasma-A" evidence="1">
    <location>
        <begin position="159"/>
        <end position="232"/>
    </location>
</feature>
<reference evidence="2" key="1">
    <citation type="journal article" date="2015" name="Nature">
        <title>Complex archaea that bridge the gap between prokaryotes and eukaryotes.</title>
        <authorList>
            <person name="Spang A."/>
            <person name="Saw J.H."/>
            <person name="Jorgensen S.L."/>
            <person name="Zaremba-Niedzwiedzka K."/>
            <person name="Martijn J."/>
            <person name="Lind A.E."/>
            <person name="van Eijk R."/>
            <person name="Schleper C."/>
            <person name="Guy L."/>
            <person name="Ettema T.J."/>
        </authorList>
    </citation>
    <scope>NUCLEOTIDE SEQUENCE</scope>
</reference>
<organism evidence="2">
    <name type="scientific">marine sediment metagenome</name>
    <dbReference type="NCBI Taxonomy" id="412755"/>
    <lineage>
        <taxon>unclassified sequences</taxon>
        <taxon>metagenomes</taxon>
        <taxon>ecological metagenomes</taxon>
    </lineage>
</organism>
<dbReference type="AlphaFoldDB" id="A0A0F9KTV6"/>
<accession>A0A0F9KTV6</accession>
<comment type="caution">
    <text evidence="2">The sequence shown here is derived from an EMBL/GenBank/DDBJ whole genome shotgun (WGS) entry which is preliminary data.</text>
</comment>
<dbReference type="GO" id="GO:0008237">
    <property type="term" value="F:metallopeptidase activity"/>
    <property type="evidence" value="ECO:0007669"/>
    <property type="project" value="InterPro"/>
</dbReference>
<dbReference type="SUPFAM" id="SSF55486">
    <property type="entry name" value="Metalloproteases ('zincins'), catalytic domain"/>
    <property type="match status" value="1"/>
</dbReference>
<proteinExistence type="predicted"/>
<name>A0A0F9KTV6_9ZZZZ</name>
<gene>
    <name evidence="2" type="ORF">LCGC14_1661990</name>
</gene>
<evidence type="ECO:0000259" key="1">
    <source>
        <dbReference type="Pfam" id="PF05572"/>
    </source>
</evidence>
<protein>
    <recommendedName>
        <fullName evidence="1">Peptidase M43 pregnancy-associated plasma-A domain-containing protein</fullName>
    </recommendedName>
</protein>
<dbReference type="Pfam" id="PF05572">
    <property type="entry name" value="Peptidase_M43"/>
    <property type="match status" value="1"/>
</dbReference>
<dbReference type="EMBL" id="LAZR01014139">
    <property type="protein sequence ID" value="KKM18810.1"/>
    <property type="molecule type" value="Genomic_DNA"/>
</dbReference>